<comment type="caution">
    <text evidence="5">The sequence shown here is derived from an EMBL/GenBank/DDBJ whole genome shotgun (WGS) entry which is preliminary data.</text>
</comment>
<gene>
    <name evidence="5" type="ORF">PMEA_00029133</name>
</gene>
<dbReference type="GO" id="GO:0004672">
    <property type="term" value="F:protein kinase activity"/>
    <property type="evidence" value="ECO:0007669"/>
    <property type="project" value="InterPro"/>
</dbReference>
<reference evidence="5 6" key="1">
    <citation type="submission" date="2022-05" db="EMBL/GenBank/DDBJ databases">
        <authorList>
            <consortium name="Genoscope - CEA"/>
            <person name="William W."/>
        </authorList>
    </citation>
    <scope>NUCLEOTIDE SEQUENCE [LARGE SCALE GENOMIC DNA]</scope>
</reference>
<evidence type="ECO:0000313" key="6">
    <source>
        <dbReference type="Proteomes" id="UP001159428"/>
    </source>
</evidence>
<feature type="region of interest" description="Disordered" evidence="3">
    <location>
        <begin position="1"/>
        <end position="29"/>
    </location>
</feature>
<sequence>MEQQLTRLREQLKEKESEKQEQGDRLQRQLREMEQRLVEEHERLQGKHDQLVNSEAKVKKMTEQLTNAQGQLQEKHDQFMNSEAQVKKMEEQLTKAQGQLQEKHDQLVNSEARQLTNIQEQLQGKDEEIAGLKNQVTELEMTLSTAQQLALNARQRQESPDWVISRDQIYVTDKCLGRGGWGNVMSFIGATNDEGSPLFVTELMETSLRALLKRPLSASELFVISLDVARALNYLHQKQPFPIIHRDISSANVLLWRQGDQWRAKVSDYGTANFMRHTMIVAPGAPIYSAPEAVTKNQTVKVDVYSFGVLLCEMSIQEMPDPEKREQQVALVSNRVIRALIRGCLQTEPEERPCMEEIIDELEQPT</sequence>
<feature type="compositionally biased region" description="Basic and acidic residues" evidence="3">
    <location>
        <begin position="7"/>
        <end position="29"/>
    </location>
</feature>
<evidence type="ECO:0000259" key="4">
    <source>
        <dbReference type="PROSITE" id="PS50011"/>
    </source>
</evidence>
<dbReference type="InterPro" id="IPR051681">
    <property type="entry name" value="Ser/Thr_Kinases-Pseudokinases"/>
</dbReference>
<dbReference type="Gene3D" id="1.10.510.10">
    <property type="entry name" value="Transferase(Phosphotransferase) domain 1"/>
    <property type="match status" value="1"/>
</dbReference>
<keyword evidence="1" id="KW-0547">Nucleotide-binding</keyword>
<keyword evidence="2" id="KW-0067">ATP-binding</keyword>
<proteinExistence type="predicted"/>
<dbReference type="GO" id="GO:0005524">
    <property type="term" value="F:ATP binding"/>
    <property type="evidence" value="ECO:0007669"/>
    <property type="project" value="UniProtKB-KW"/>
</dbReference>
<organism evidence="5 6">
    <name type="scientific">Pocillopora meandrina</name>
    <dbReference type="NCBI Taxonomy" id="46732"/>
    <lineage>
        <taxon>Eukaryota</taxon>
        <taxon>Metazoa</taxon>
        <taxon>Cnidaria</taxon>
        <taxon>Anthozoa</taxon>
        <taxon>Hexacorallia</taxon>
        <taxon>Scleractinia</taxon>
        <taxon>Astrocoeniina</taxon>
        <taxon>Pocilloporidae</taxon>
        <taxon>Pocillopora</taxon>
    </lineage>
</organism>
<accession>A0AAU9VY39</accession>
<evidence type="ECO:0000256" key="1">
    <source>
        <dbReference type="ARBA" id="ARBA00022741"/>
    </source>
</evidence>
<dbReference type="AlphaFoldDB" id="A0AAU9VY39"/>
<dbReference type="PROSITE" id="PS50011">
    <property type="entry name" value="PROTEIN_KINASE_DOM"/>
    <property type="match status" value="1"/>
</dbReference>
<name>A0AAU9VY39_9CNID</name>
<dbReference type="Proteomes" id="UP001159428">
    <property type="component" value="Unassembled WGS sequence"/>
</dbReference>
<dbReference type="PANTHER" id="PTHR44329:SF298">
    <property type="entry name" value="MIXED LINEAGE KINASE DOMAIN-LIKE PROTEIN"/>
    <property type="match status" value="1"/>
</dbReference>
<protein>
    <recommendedName>
        <fullName evidence="4">Protein kinase domain-containing protein</fullName>
    </recommendedName>
</protein>
<dbReference type="InterPro" id="IPR008266">
    <property type="entry name" value="Tyr_kinase_AS"/>
</dbReference>
<dbReference type="SUPFAM" id="SSF56112">
    <property type="entry name" value="Protein kinase-like (PK-like)"/>
    <property type="match status" value="1"/>
</dbReference>
<dbReference type="GO" id="GO:0097527">
    <property type="term" value="P:necroptotic signaling pathway"/>
    <property type="evidence" value="ECO:0007669"/>
    <property type="project" value="TreeGrafter"/>
</dbReference>
<evidence type="ECO:0000256" key="3">
    <source>
        <dbReference type="SAM" id="MobiDB-lite"/>
    </source>
</evidence>
<dbReference type="EMBL" id="CALNXJ010000006">
    <property type="protein sequence ID" value="CAH3040981.1"/>
    <property type="molecule type" value="Genomic_DNA"/>
</dbReference>
<dbReference type="PANTHER" id="PTHR44329">
    <property type="entry name" value="SERINE/THREONINE-PROTEIN KINASE TNNI3K-RELATED"/>
    <property type="match status" value="1"/>
</dbReference>
<evidence type="ECO:0000313" key="5">
    <source>
        <dbReference type="EMBL" id="CAH3040981.1"/>
    </source>
</evidence>
<feature type="domain" description="Protein kinase" evidence="4">
    <location>
        <begin position="115"/>
        <end position="366"/>
    </location>
</feature>
<evidence type="ECO:0000256" key="2">
    <source>
        <dbReference type="ARBA" id="ARBA00022840"/>
    </source>
</evidence>
<dbReference type="PROSITE" id="PS00109">
    <property type="entry name" value="PROTEIN_KINASE_TYR"/>
    <property type="match status" value="1"/>
</dbReference>
<dbReference type="Pfam" id="PF00069">
    <property type="entry name" value="Pkinase"/>
    <property type="match status" value="1"/>
</dbReference>
<dbReference type="InterPro" id="IPR000719">
    <property type="entry name" value="Prot_kinase_dom"/>
</dbReference>
<dbReference type="InterPro" id="IPR011009">
    <property type="entry name" value="Kinase-like_dom_sf"/>
</dbReference>
<keyword evidence="6" id="KW-1185">Reference proteome</keyword>